<organism evidence="1 2">
    <name type="scientific">Molorchus minor</name>
    <dbReference type="NCBI Taxonomy" id="1323400"/>
    <lineage>
        <taxon>Eukaryota</taxon>
        <taxon>Metazoa</taxon>
        <taxon>Ecdysozoa</taxon>
        <taxon>Arthropoda</taxon>
        <taxon>Hexapoda</taxon>
        <taxon>Insecta</taxon>
        <taxon>Pterygota</taxon>
        <taxon>Neoptera</taxon>
        <taxon>Endopterygota</taxon>
        <taxon>Coleoptera</taxon>
        <taxon>Polyphaga</taxon>
        <taxon>Cucujiformia</taxon>
        <taxon>Chrysomeloidea</taxon>
        <taxon>Cerambycidae</taxon>
        <taxon>Lamiinae</taxon>
        <taxon>Monochamini</taxon>
        <taxon>Molorchus</taxon>
    </lineage>
</organism>
<evidence type="ECO:0000313" key="2">
    <source>
        <dbReference type="Proteomes" id="UP001162164"/>
    </source>
</evidence>
<dbReference type="Proteomes" id="UP001162164">
    <property type="component" value="Unassembled WGS sequence"/>
</dbReference>
<name>A0ABQ9IQ78_9CUCU</name>
<proteinExistence type="predicted"/>
<reference evidence="1" key="1">
    <citation type="journal article" date="2023" name="Insect Mol. Biol.">
        <title>Genome sequencing provides insights into the evolution of gene families encoding plant cell wall-degrading enzymes in longhorned beetles.</title>
        <authorList>
            <person name="Shin N.R."/>
            <person name="Okamura Y."/>
            <person name="Kirsch R."/>
            <person name="Pauchet Y."/>
        </authorList>
    </citation>
    <scope>NUCLEOTIDE SEQUENCE</scope>
    <source>
        <strain evidence="1">MMC_N1</strain>
    </source>
</reference>
<dbReference type="EMBL" id="JAPWTJ010003900">
    <property type="protein sequence ID" value="KAJ8950661.1"/>
    <property type="molecule type" value="Genomic_DNA"/>
</dbReference>
<keyword evidence="2" id="KW-1185">Reference proteome</keyword>
<accession>A0ABQ9IQ78</accession>
<evidence type="ECO:0000313" key="1">
    <source>
        <dbReference type="EMBL" id="KAJ8950661.1"/>
    </source>
</evidence>
<protein>
    <submittedName>
        <fullName evidence="1">Uncharacterized protein</fullName>
    </submittedName>
</protein>
<comment type="caution">
    <text evidence="1">The sequence shown here is derived from an EMBL/GenBank/DDBJ whole genome shotgun (WGS) entry which is preliminary data.</text>
</comment>
<gene>
    <name evidence="1" type="ORF">NQ317_001714</name>
</gene>
<sequence>MTAFVHEGDVCHHLAVGYVGLLFNRICRLIDVHEVFDMHNSITTLSKRNLQIGLGKLISPQANFKSNLTQHRLRAKQAFDDYRVPITRCLILFIVYAVLRVKGSFQEAALIIFPSTPIKNTDDGMKRWLRRAKKRDMFWTSNGCPLFIRILCYCVQNWTLDYICKKSVHILHPLDVHCSVCCTSMDIHRRCDTPMAAEIKPDIIDQVCGGRRRRGGIIKAGVGGVNRIWRHNFKVTDWLIHGLIYTNVCRNHLVAGFL</sequence>